<dbReference type="InterPro" id="IPR019009">
    <property type="entry name" value="SRP_receptor_beta_su"/>
</dbReference>
<dbReference type="Pfam" id="PF09439">
    <property type="entry name" value="SRPRB"/>
    <property type="match status" value="1"/>
</dbReference>
<evidence type="ECO:0000256" key="3">
    <source>
        <dbReference type="ARBA" id="ARBA00020256"/>
    </source>
</evidence>
<feature type="region of interest" description="Disordered" evidence="11">
    <location>
        <begin position="78"/>
        <end position="97"/>
    </location>
</feature>
<comment type="similarity">
    <text evidence="2">Belongs to the SRP receptor beta subunit family.</text>
</comment>
<gene>
    <name evidence="13" type="ORF">VTJ83DRAFT_2690</name>
</gene>
<evidence type="ECO:0000256" key="4">
    <source>
        <dbReference type="ARBA" id="ARBA00022692"/>
    </source>
</evidence>
<dbReference type="InterPro" id="IPR027417">
    <property type="entry name" value="P-loop_NTPase"/>
</dbReference>
<evidence type="ECO:0000256" key="12">
    <source>
        <dbReference type="SAM" id="Phobius"/>
    </source>
</evidence>
<evidence type="ECO:0000256" key="2">
    <source>
        <dbReference type="ARBA" id="ARBA00005619"/>
    </source>
</evidence>
<keyword evidence="7 12" id="KW-1133">Transmembrane helix</keyword>
<keyword evidence="9 12" id="KW-0472">Membrane</keyword>
<protein>
    <recommendedName>
        <fullName evidence="3">Signal recognition particle receptor subunit beta</fullName>
    </recommendedName>
</protein>
<evidence type="ECO:0000256" key="6">
    <source>
        <dbReference type="ARBA" id="ARBA00022824"/>
    </source>
</evidence>
<keyword evidence="10" id="KW-0675">Receptor</keyword>
<evidence type="ECO:0000256" key="5">
    <source>
        <dbReference type="ARBA" id="ARBA00022741"/>
    </source>
</evidence>
<proteinExistence type="inferred from homology"/>
<dbReference type="SUPFAM" id="SSF52540">
    <property type="entry name" value="P-loop containing nucleoside triphosphate hydrolases"/>
    <property type="match status" value="1"/>
</dbReference>
<reference evidence="13 14" key="1">
    <citation type="journal article" date="2024" name="Commun. Biol.">
        <title>Comparative genomic analysis of thermophilic fungi reveals convergent evolutionary adaptations and gene losses.</title>
        <authorList>
            <person name="Steindorff A.S."/>
            <person name="Aguilar-Pontes M.V."/>
            <person name="Robinson A.J."/>
            <person name="Andreopoulos B."/>
            <person name="LaButti K."/>
            <person name="Kuo A."/>
            <person name="Mondo S."/>
            <person name="Riley R."/>
            <person name="Otillar R."/>
            <person name="Haridas S."/>
            <person name="Lipzen A."/>
            <person name="Grimwood J."/>
            <person name="Schmutz J."/>
            <person name="Clum A."/>
            <person name="Reid I.D."/>
            <person name="Moisan M.C."/>
            <person name="Butler G."/>
            <person name="Nguyen T.T.M."/>
            <person name="Dewar K."/>
            <person name="Conant G."/>
            <person name="Drula E."/>
            <person name="Henrissat B."/>
            <person name="Hansel C."/>
            <person name="Singer S."/>
            <person name="Hutchinson M.I."/>
            <person name="de Vries R.P."/>
            <person name="Natvig D.O."/>
            <person name="Powell A.J."/>
            <person name="Tsang A."/>
            <person name="Grigoriev I.V."/>
        </authorList>
    </citation>
    <scope>NUCLEOTIDE SEQUENCE [LARGE SCALE GENOMIC DNA]</scope>
    <source>
        <strain evidence="13 14">ATCC 22073</strain>
    </source>
</reference>
<evidence type="ECO:0000256" key="11">
    <source>
        <dbReference type="SAM" id="MobiDB-lite"/>
    </source>
</evidence>
<evidence type="ECO:0000313" key="13">
    <source>
        <dbReference type="EMBL" id="KAL2270506.1"/>
    </source>
</evidence>
<evidence type="ECO:0000256" key="8">
    <source>
        <dbReference type="ARBA" id="ARBA00023134"/>
    </source>
</evidence>
<dbReference type="EMBL" id="JAZGUE010000002">
    <property type="protein sequence ID" value="KAL2270506.1"/>
    <property type="molecule type" value="Genomic_DNA"/>
</dbReference>
<comment type="subcellular location">
    <subcellularLocation>
        <location evidence="1">Endoplasmic reticulum membrane</location>
        <topology evidence="1">Single-pass membrane protein</topology>
    </subcellularLocation>
</comment>
<keyword evidence="8" id="KW-0342">GTP-binding</keyword>
<keyword evidence="14" id="KW-1185">Reference proteome</keyword>
<dbReference type="RefSeq" id="XP_070869230.1">
    <property type="nucleotide sequence ID" value="XM_071008988.1"/>
</dbReference>
<comment type="caution">
    <text evidence="13">The sequence shown here is derived from an EMBL/GenBank/DDBJ whole genome shotgun (WGS) entry which is preliminary data.</text>
</comment>
<evidence type="ECO:0000256" key="10">
    <source>
        <dbReference type="ARBA" id="ARBA00023170"/>
    </source>
</evidence>
<evidence type="ECO:0000256" key="7">
    <source>
        <dbReference type="ARBA" id="ARBA00022989"/>
    </source>
</evidence>
<dbReference type="Proteomes" id="UP001600064">
    <property type="component" value="Unassembled WGS sequence"/>
</dbReference>
<evidence type="ECO:0000313" key="14">
    <source>
        <dbReference type="Proteomes" id="UP001600064"/>
    </source>
</evidence>
<feature type="transmembrane region" description="Helical" evidence="12">
    <location>
        <begin position="20"/>
        <end position="40"/>
    </location>
</feature>
<keyword evidence="6" id="KW-0256">Endoplasmic reticulum</keyword>
<evidence type="ECO:0000256" key="9">
    <source>
        <dbReference type="ARBA" id="ARBA00023136"/>
    </source>
</evidence>
<keyword evidence="4 12" id="KW-0812">Transmembrane</keyword>
<sequence>MTALDTLKDLFEASLKPSPAVITIGLAIVLLVPILLHFLYTAATPYTSLPAVLLIGPPGAGKTALLTLFERGPFYHNKEDTADANNNGKPTVTTPVSETHTTQVPHAVELAVSSPSSADPTSPGHVASYQTDLDAAGAQAKKFLLVDTPGHPKLRGRALAALAQDTPTIAVAPSPAAAAASSPGAPDAGNPPSKVKAVVFVVDAAALADSDAPYLAAAAEHLHDALLALQRRHRARKGSRAPPAVPVLVAANKLDLFTALPAALVKSHLEAEIGRIRRARSKGLLSSDRHDADGLDADEDEADAWLGSYGSDKFSFKEMLEFDIEVDVLGGNVVGEGPGADKWWRWIAERL</sequence>
<keyword evidence="5" id="KW-0547">Nucleotide-binding</keyword>
<evidence type="ECO:0000256" key="1">
    <source>
        <dbReference type="ARBA" id="ARBA00004389"/>
    </source>
</evidence>
<accession>A0ABR4DJR9</accession>
<dbReference type="Gene3D" id="3.40.50.300">
    <property type="entry name" value="P-loop containing nucleotide triphosphate hydrolases"/>
    <property type="match status" value="1"/>
</dbReference>
<dbReference type="GeneID" id="98123632"/>
<name>A0ABR4DJR9_9PEZI</name>
<organism evidence="13 14">
    <name type="scientific">Remersonia thermophila</name>
    <dbReference type="NCBI Taxonomy" id="72144"/>
    <lineage>
        <taxon>Eukaryota</taxon>
        <taxon>Fungi</taxon>
        <taxon>Dikarya</taxon>
        <taxon>Ascomycota</taxon>
        <taxon>Pezizomycotina</taxon>
        <taxon>Sordariomycetes</taxon>
        <taxon>Sordariomycetidae</taxon>
        <taxon>Sordariales</taxon>
        <taxon>Sordariales incertae sedis</taxon>
        <taxon>Remersonia</taxon>
    </lineage>
</organism>